<accession>A0AAW8YK00</accession>
<keyword evidence="2" id="KW-0813">Transport</keyword>
<name>A0AAW8YK00_PEDAC</name>
<evidence type="ECO:0000259" key="1">
    <source>
        <dbReference type="PROSITE" id="PS51094"/>
    </source>
</evidence>
<protein>
    <submittedName>
        <fullName evidence="2">PTS sugar transporter subunit IIA</fullName>
    </submittedName>
</protein>
<proteinExistence type="predicted"/>
<dbReference type="InterPro" id="IPR016152">
    <property type="entry name" value="PTrfase/Anion_transptr"/>
</dbReference>
<evidence type="ECO:0000313" key="3">
    <source>
        <dbReference type="Proteomes" id="UP001280897"/>
    </source>
</evidence>
<comment type="caution">
    <text evidence="2">The sequence shown here is derived from an EMBL/GenBank/DDBJ whole genome shotgun (WGS) entry which is preliminary data.</text>
</comment>
<dbReference type="Pfam" id="PF00359">
    <property type="entry name" value="PTS_EIIA_2"/>
    <property type="match status" value="1"/>
</dbReference>
<dbReference type="Gene3D" id="3.40.930.10">
    <property type="entry name" value="Mannitol-specific EII, Chain A"/>
    <property type="match status" value="1"/>
</dbReference>
<feature type="domain" description="PTS EIIA type-2" evidence="1">
    <location>
        <begin position="2"/>
        <end position="143"/>
    </location>
</feature>
<dbReference type="InterPro" id="IPR051541">
    <property type="entry name" value="PTS_SugarTrans_NitroReg"/>
</dbReference>
<reference evidence="2" key="2">
    <citation type="submission" date="2023-10" db="EMBL/GenBank/DDBJ databases">
        <authorList>
            <person name="Khurajog B."/>
        </authorList>
    </citation>
    <scope>NUCLEOTIDE SEQUENCE</scope>
    <source>
        <strain evidence="2">BF9</strain>
    </source>
</reference>
<dbReference type="AlphaFoldDB" id="A0AAW8YK00"/>
<dbReference type="PROSITE" id="PS51094">
    <property type="entry name" value="PTS_EIIA_TYPE_2"/>
    <property type="match status" value="1"/>
</dbReference>
<dbReference type="RefSeq" id="WP_317072571.1">
    <property type="nucleotide sequence ID" value="NZ_JAWJAV010000010.1"/>
</dbReference>
<dbReference type="EMBL" id="JAWJAV010000010">
    <property type="protein sequence ID" value="MDV2622083.1"/>
    <property type="molecule type" value="Genomic_DNA"/>
</dbReference>
<reference evidence="2" key="1">
    <citation type="journal article" date="2023" name="PeerJ">
        <title>Selection and evaluation of lactic acid bacteria from chicken feces in Thailand as potential probiotics.</title>
        <authorList>
            <person name="Khurajog B."/>
            <person name="Disastra Y."/>
            <person name="Lawwyne L.D."/>
            <person name="Sirichokchatchawan W."/>
            <person name="Niyomtham W."/>
            <person name="Yindee J."/>
            <person name="Hampson D.J."/>
            <person name="Prapasarakul N."/>
        </authorList>
    </citation>
    <scope>NUCLEOTIDE SEQUENCE</scope>
    <source>
        <strain evidence="2">BF9</strain>
    </source>
</reference>
<gene>
    <name evidence="2" type="ORF">R0G89_10260</name>
</gene>
<sequence length="143" mass="16355">MESLVDSYAIWNLNSHSKEELFEEVAKFLDENHLISERQDLFRELNQRENLGSTMIDDLIAAPHAQSNIFAKNVVIFVSLEDAVELWDGSSAAQYFIFCCLREDITLPAAKQISKILKSFIKDEVKKSLYLGDRELIEKIISG</sequence>
<dbReference type="PANTHER" id="PTHR47738:SF1">
    <property type="entry name" value="NITROGEN REGULATORY PROTEIN"/>
    <property type="match status" value="1"/>
</dbReference>
<dbReference type="Proteomes" id="UP001280897">
    <property type="component" value="Unassembled WGS sequence"/>
</dbReference>
<dbReference type="GO" id="GO:0030295">
    <property type="term" value="F:protein kinase activator activity"/>
    <property type="evidence" value="ECO:0007669"/>
    <property type="project" value="TreeGrafter"/>
</dbReference>
<dbReference type="InterPro" id="IPR002178">
    <property type="entry name" value="PTS_EIIA_type-2_dom"/>
</dbReference>
<dbReference type="SUPFAM" id="SSF55804">
    <property type="entry name" value="Phoshotransferase/anion transport protein"/>
    <property type="match status" value="1"/>
</dbReference>
<evidence type="ECO:0000313" key="2">
    <source>
        <dbReference type="EMBL" id="MDV2622083.1"/>
    </source>
</evidence>
<keyword evidence="2" id="KW-0762">Sugar transport</keyword>
<dbReference type="PANTHER" id="PTHR47738">
    <property type="entry name" value="PTS SYSTEM FRUCTOSE-LIKE EIIA COMPONENT-RELATED"/>
    <property type="match status" value="1"/>
</dbReference>
<organism evidence="2 3">
    <name type="scientific">Pediococcus acidilactici</name>
    <dbReference type="NCBI Taxonomy" id="1254"/>
    <lineage>
        <taxon>Bacteria</taxon>
        <taxon>Bacillati</taxon>
        <taxon>Bacillota</taxon>
        <taxon>Bacilli</taxon>
        <taxon>Lactobacillales</taxon>
        <taxon>Lactobacillaceae</taxon>
        <taxon>Pediococcus</taxon>
        <taxon>Pediococcus acidilactici group</taxon>
    </lineage>
</organism>